<feature type="compositionally biased region" description="Polar residues" evidence="1">
    <location>
        <begin position="136"/>
        <end position="146"/>
    </location>
</feature>
<dbReference type="AlphaFoldDB" id="A0A2T6ZTD7"/>
<dbReference type="EMBL" id="NESQ01000107">
    <property type="protein sequence ID" value="PUU78759.1"/>
    <property type="molecule type" value="Genomic_DNA"/>
</dbReference>
<dbReference type="PANTHER" id="PTHR46929">
    <property type="entry name" value="EXPRESSED PROTEIN"/>
    <property type="match status" value="1"/>
</dbReference>
<proteinExistence type="predicted"/>
<dbReference type="PANTHER" id="PTHR46929:SF3">
    <property type="entry name" value="MYB_SANT-LIKE DOMAIN-CONTAINING PROTEIN"/>
    <property type="match status" value="1"/>
</dbReference>
<sequence>MFNKVFSSELNIDIPTPWHQDTSWLILWACLGAKSYEAFETWRGNSSFGWNEEDKVVTAPEEIWAEYIKASRVHPEVRQFKNNTLKFYSEIREVFDNAVATSELATATGMRTQKRENSVYTIESSSSDDTDVEVASPNSFSLASTDPPNPIFQWPQAKIPLPIEHSPSHSI</sequence>
<dbReference type="STRING" id="42251.A0A2T6ZTD7"/>
<feature type="region of interest" description="Disordered" evidence="1">
    <location>
        <begin position="122"/>
        <end position="148"/>
    </location>
</feature>
<keyword evidence="3" id="KW-1185">Reference proteome</keyword>
<dbReference type="Proteomes" id="UP000244722">
    <property type="component" value="Unassembled WGS sequence"/>
</dbReference>
<gene>
    <name evidence="2" type="ORF">B9Z19DRAFT_1126118</name>
</gene>
<name>A0A2T6ZTD7_TUBBO</name>
<reference evidence="2 3" key="1">
    <citation type="submission" date="2017-04" db="EMBL/GenBank/DDBJ databases">
        <title>Draft genome sequence of Tuber borchii Vittad., a whitish edible truffle.</title>
        <authorList>
            <consortium name="DOE Joint Genome Institute"/>
            <person name="Murat C."/>
            <person name="Kuo A."/>
            <person name="Barry K.W."/>
            <person name="Clum A."/>
            <person name="Dockter R.B."/>
            <person name="Fauchery L."/>
            <person name="Iotti M."/>
            <person name="Kohler A."/>
            <person name="Labutti K."/>
            <person name="Lindquist E.A."/>
            <person name="Lipzen A."/>
            <person name="Ohm R.A."/>
            <person name="Wang M."/>
            <person name="Grigoriev I.V."/>
            <person name="Zambonelli A."/>
            <person name="Martin F.M."/>
        </authorList>
    </citation>
    <scope>NUCLEOTIDE SEQUENCE [LARGE SCALE GENOMIC DNA]</scope>
    <source>
        <strain evidence="2 3">Tbo3840</strain>
    </source>
</reference>
<evidence type="ECO:0000313" key="3">
    <source>
        <dbReference type="Proteomes" id="UP000244722"/>
    </source>
</evidence>
<protein>
    <submittedName>
        <fullName evidence="2">Uncharacterized protein</fullName>
    </submittedName>
</protein>
<organism evidence="2 3">
    <name type="scientific">Tuber borchii</name>
    <name type="common">White truffle</name>
    <dbReference type="NCBI Taxonomy" id="42251"/>
    <lineage>
        <taxon>Eukaryota</taxon>
        <taxon>Fungi</taxon>
        <taxon>Dikarya</taxon>
        <taxon>Ascomycota</taxon>
        <taxon>Pezizomycotina</taxon>
        <taxon>Pezizomycetes</taxon>
        <taxon>Pezizales</taxon>
        <taxon>Tuberaceae</taxon>
        <taxon>Tuber</taxon>
    </lineage>
</organism>
<dbReference type="OrthoDB" id="76215at2759"/>
<accession>A0A2T6ZTD7</accession>
<evidence type="ECO:0000256" key="1">
    <source>
        <dbReference type="SAM" id="MobiDB-lite"/>
    </source>
</evidence>
<evidence type="ECO:0000313" key="2">
    <source>
        <dbReference type="EMBL" id="PUU78759.1"/>
    </source>
</evidence>
<comment type="caution">
    <text evidence="2">The sequence shown here is derived from an EMBL/GenBank/DDBJ whole genome shotgun (WGS) entry which is preliminary data.</text>
</comment>